<dbReference type="SFLD" id="SFLDG01129">
    <property type="entry name" value="C1.5:_HAD__Beta-PGM__Phosphata"/>
    <property type="match status" value="1"/>
</dbReference>
<dbReference type="Gene3D" id="1.10.150.240">
    <property type="entry name" value="Putative phosphatase, domain 2"/>
    <property type="match status" value="1"/>
</dbReference>
<name>A0ABN0APS2_CHRGE</name>
<keyword evidence="1" id="KW-0378">Hydrolase</keyword>
<comment type="caution">
    <text evidence="2">The sequence shown here is derived from an EMBL/GenBank/DDBJ whole genome shotgun (WGS) entry which is preliminary data.</text>
</comment>
<dbReference type="Pfam" id="PF00702">
    <property type="entry name" value="Hydrolase"/>
    <property type="match status" value="1"/>
</dbReference>
<accession>A0ABN0APS2</accession>
<dbReference type="InterPro" id="IPR051540">
    <property type="entry name" value="S-2-haloacid_dehalogenase"/>
</dbReference>
<evidence type="ECO:0000256" key="1">
    <source>
        <dbReference type="ARBA" id="ARBA00022801"/>
    </source>
</evidence>
<dbReference type="PANTHER" id="PTHR43316:SF8">
    <property type="entry name" value="HAD FAMILY HYDROLASE"/>
    <property type="match status" value="1"/>
</dbReference>
<dbReference type="CDD" id="cd07515">
    <property type="entry name" value="HAD-like"/>
    <property type="match status" value="1"/>
</dbReference>
<dbReference type="InterPro" id="IPR023198">
    <property type="entry name" value="PGP-like_dom2"/>
</dbReference>
<evidence type="ECO:0000313" key="2">
    <source>
        <dbReference type="EMBL" id="EFK35052.1"/>
    </source>
</evidence>
<dbReference type="EMBL" id="ACKQ02000007">
    <property type="protein sequence ID" value="EFK35052.1"/>
    <property type="molecule type" value="Genomic_DNA"/>
</dbReference>
<dbReference type="PANTHER" id="PTHR43316">
    <property type="entry name" value="HYDROLASE, HALOACID DELAHOGENASE-RELATED"/>
    <property type="match status" value="1"/>
</dbReference>
<dbReference type="Proteomes" id="UP000002969">
    <property type="component" value="Unassembled WGS sequence"/>
</dbReference>
<dbReference type="SFLD" id="SFLDS00003">
    <property type="entry name" value="Haloacid_Dehalogenase"/>
    <property type="match status" value="1"/>
</dbReference>
<dbReference type="Gene3D" id="3.40.50.1000">
    <property type="entry name" value="HAD superfamily/HAD-like"/>
    <property type="match status" value="1"/>
</dbReference>
<sequence>MRSENYKTKMNNHITTIAFDADDTLWINEPYFQEAEKEFCMLLENYLPQHSVSQELFKTEMQNLHLYGYGVKGFMLCMIETISRVSNNTAPLELVNKAIQLGQEQLQKPIELLDGVTETLESLKGKYRLVVATKGDLLDQERKLKKSGLQEYFHHIEIMSDKKEHDYKKLLKHLDCKPENFMMLGNSIKSDVLPVLEIGGFAAHIPYHITWSHEQHDVNLEHPSFMELKSVDEILKYL</sequence>
<dbReference type="InterPro" id="IPR023214">
    <property type="entry name" value="HAD_sf"/>
</dbReference>
<proteinExistence type="predicted"/>
<gene>
    <name evidence="2" type="ORF">HMPREF0204_14121</name>
</gene>
<keyword evidence="3" id="KW-1185">Reference proteome</keyword>
<protein>
    <submittedName>
        <fullName evidence="2">Haloacid dehalogenase-like hydrolase</fullName>
    </submittedName>
</protein>
<dbReference type="SUPFAM" id="SSF56784">
    <property type="entry name" value="HAD-like"/>
    <property type="match status" value="1"/>
</dbReference>
<reference evidence="2" key="1">
    <citation type="submission" date="2010-06" db="EMBL/GenBank/DDBJ databases">
        <authorList>
            <person name="Muzny D."/>
            <person name="Qin X."/>
            <person name="Buhay C."/>
            <person name="Dugan-Rocha S."/>
            <person name="Ding Y."/>
            <person name="Chen G."/>
            <person name="Hawes A."/>
            <person name="Holder M."/>
            <person name="Jhangiani S."/>
            <person name="Johnson A."/>
            <person name="Khan Z."/>
            <person name="Li Z."/>
            <person name="Liu W."/>
            <person name="Liu X."/>
            <person name="Perez L."/>
            <person name="Shen H."/>
            <person name="Wang Q."/>
            <person name="Watt J."/>
            <person name="Xi L."/>
            <person name="Xin Y."/>
            <person name="Zhou J."/>
            <person name="Deng J."/>
            <person name="Jiang H."/>
            <person name="Liu Y."/>
            <person name="Qu J."/>
            <person name="Song X.-Z."/>
            <person name="Zhang L."/>
            <person name="Villasana D."/>
            <person name="Johnson A."/>
            <person name="Liu J."/>
            <person name="Liyanage D."/>
            <person name="Lorensuhewa L."/>
            <person name="Robinson T."/>
            <person name="Song A."/>
            <person name="Song B.-B."/>
            <person name="Dinh H."/>
            <person name="Thornton R."/>
            <person name="Coyle M."/>
            <person name="Francisco L."/>
            <person name="Jackson L."/>
            <person name="Javaid M."/>
            <person name="Korchina V."/>
            <person name="Kovar C."/>
            <person name="Mata R."/>
            <person name="Mathew T."/>
            <person name="Ngo R."/>
            <person name="Nguyen L."/>
            <person name="Nguyen N."/>
            <person name="Okwuonu G."/>
            <person name="Ongeri F."/>
            <person name="Pham C."/>
            <person name="Simmons D."/>
            <person name="Wilczek-Boney K."/>
            <person name="Hale W."/>
            <person name="Jakkamsetti A."/>
            <person name="Pham P."/>
            <person name="Ruth R."/>
            <person name="San Lucas F."/>
            <person name="Warren J."/>
            <person name="Zhang J."/>
            <person name="Zhao Z."/>
            <person name="Zhou C."/>
            <person name="Zhu D."/>
            <person name="Lee S."/>
            <person name="Bess C."/>
            <person name="Blankenburg K."/>
            <person name="Forbes L."/>
            <person name="Fu Q."/>
            <person name="Gubbala S."/>
            <person name="Hirani K."/>
            <person name="Jayaseelan J.C."/>
            <person name="Lara F."/>
            <person name="Munidasa M."/>
            <person name="Palculict T."/>
            <person name="Patil S."/>
            <person name="Pu L.-L."/>
            <person name="Saada N."/>
            <person name="Tang L."/>
            <person name="Weissenberger G."/>
            <person name="Zhu Y."/>
            <person name="Hemphill L."/>
            <person name="Shang Y."/>
            <person name="Youmans B."/>
            <person name="Ayvaz T."/>
            <person name="Ross M."/>
            <person name="Santibanez J."/>
            <person name="Aqrawi P."/>
            <person name="Gross S."/>
            <person name="Joshi V."/>
            <person name="Fowler G."/>
            <person name="Nazareth L."/>
            <person name="Reid J."/>
            <person name="Worley K."/>
            <person name="Petrosino J."/>
            <person name="Highlander S."/>
            <person name="Gibbs R."/>
        </authorList>
    </citation>
    <scope>NUCLEOTIDE SEQUENCE [LARGE SCALE GENOMIC DNA]</scope>
    <source>
        <strain evidence="2">ATCC 35910</strain>
    </source>
</reference>
<evidence type="ECO:0000313" key="3">
    <source>
        <dbReference type="Proteomes" id="UP000002969"/>
    </source>
</evidence>
<dbReference type="InterPro" id="IPR036412">
    <property type="entry name" value="HAD-like_sf"/>
</dbReference>
<organism evidence="2 3">
    <name type="scientific">Chryseobacterium gleum ATCC 35910</name>
    <dbReference type="NCBI Taxonomy" id="525257"/>
    <lineage>
        <taxon>Bacteria</taxon>
        <taxon>Pseudomonadati</taxon>
        <taxon>Bacteroidota</taxon>
        <taxon>Flavobacteriia</taxon>
        <taxon>Flavobacteriales</taxon>
        <taxon>Weeksellaceae</taxon>
        <taxon>Chryseobacterium group</taxon>
        <taxon>Chryseobacterium</taxon>
    </lineage>
</organism>